<feature type="domain" description="DJ-1/PfpI" evidence="4">
    <location>
        <begin position="55"/>
        <end position="245"/>
    </location>
</feature>
<dbReference type="PANTHER" id="PTHR48094">
    <property type="entry name" value="PROTEIN/NUCLEIC ACID DEGLYCASE DJ-1-RELATED"/>
    <property type="match status" value="1"/>
</dbReference>
<sequence length="263" mass="27550">MSLSSRRALLAAIPAAGLGLSMPAELRAAAPRRVLAISTSVGRQPDGRPTGLWMSELTTPYWAFVDAGFEVQLASIAGGRPPVDPRSMAGPRGRGPSVDRFEAAPGAMARFNDTPVLQPESGDGFDAVFLAGGHGTMWDFRGNATLRTVVERAFRRGAVVAAVCHGPAGLLDATDERGQPILRGRRATGFTNAEEDAVELTAAMPYLLEDEMRRLGARFEAAANFAPFTVQDGNLITGQNPASAAPIGDLIVAALRSRPGASG</sequence>
<protein>
    <submittedName>
        <fullName evidence="5">Dimethylallyltransferase</fullName>
    </submittedName>
</protein>
<accession>A0ABN6P9X0</accession>
<evidence type="ECO:0000313" key="6">
    <source>
        <dbReference type="Proteomes" id="UP000831327"/>
    </source>
</evidence>
<proteinExistence type="inferred from homology"/>
<dbReference type="Pfam" id="PF01965">
    <property type="entry name" value="DJ-1_PfpI"/>
    <property type="match status" value="1"/>
</dbReference>
<dbReference type="SUPFAM" id="SSF52317">
    <property type="entry name" value="Class I glutamine amidotransferase-like"/>
    <property type="match status" value="1"/>
</dbReference>
<reference evidence="5 6" key="1">
    <citation type="journal article" date="2016" name="Microbes Environ.">
        <title>Phylogenetically diverse aerobic anoxygenic phototrophic bacteria isolated from epilithic biofilms in Tama river, Japan.</title>
        <authorList>
            <person name="Hirose S."/>
            <person name="Matsuura K."/>
            <person name="Haruta S."/>
        </authorList>
    </citation>
    <scope>NUCLEOTIDE SEQUENCE [LARGE SCALE GENOMIC DNA]</scope>
    <source>
        <strain evidence="5 6">S08</strain>
    </source>
</reference>
<evidence type="ECO:0000313" key="5">
    <source>
        <dbReference type="EMBL" id="BDG74419.1"/>
    </source>
</evidence>
<dbReference type="InterPro" id="IPR006311">
    <property type="entry name" value="TAT_signal"/>
</dbReference>
<dbReference type="PROSITE" id="PS51318">
    <property type="entry name" value="TAT"/>
    <property type="match status" value="1"/>
</dbReference>
<organism evidence="5 6">
    <name type="scientific">Roseomonas fluvialis</name>
    <dbReference type="NCBI Taxonomy" id="1750527"/>
    <lineage>
        <taxon>Bacteria</taxon>
        <taxon>Pseudomonadati</taxon>
        <taxon>Pseudomonadota</taxon>
        <taxon>Alphaproteobacteria</taxon>
        <taxon>Acetobacterales</taxon>
        <taxon>Roseomonadaceae</taxon>
        <taxon>Roseomonas</taxon>
    </lineage>
</organism>
<gene>
    <name evidence="5" type="ORF">Rmf_43480</name>
</gene>
<dbReference type="InterPro" id="IPR050325">
    <property type="entry name" value="Prot/Nucl_acid_deglycase"/>
</dbReference>
<evidence type="ECO:0000256" key="2">
    <source>
        <dbReference type="ARBA" id="ARBA00023239"/>
    </source>
</evidence>
<keyword evidence="6" id="KW-1185">Reference proteome</keyword>
<dbReference type="InterPro" id="IPR002818">
    <property type="entry name" value="DJ-1/PfpI"/>
</dbReference>
<dbReference type="Proteomes" id="UP000831327">
    <property type="component" value="Chromosome"/>
</dbReference>
<comment type="similarity">
    <text evidence="3">Belongs to the peptidase C56 family. HSP31-like subfamily.</text>
</comment>
<keyword evidence="2" id="KW-0456">Lyase</keyword>
<name>A0ABN6P9X0_9PROT</name>
<dbReference type="Gene3D" id="3.40.50.880">
    <property type="match status" value="1"/>
</dbReference>
<dbReference type="PANTHER" id="PTHR48094:SF11">
    <property type="entry name" value="GLUTATHIONE-INDEPENDENT GLYOXALASE HSP31-RELATED"/>
    <property type="match status" value="1"/>
</dbReference>
<evidence type="ECO:0000256" key="3">
    <source>
        <dbReference type="ARBA" id="ARBA00038493"/>
    </source>
</evidence>
<dbReference type="InterPro" id="IPR029062">
    <property type="entry name" value="Class_I_gatase-like"/>
</dbReference>
<keyword evidence="1" id="KW-0346">Stress response</keyword>
<evidence type="ECO:0000259" key="4">
    <source>
        <dbReference type="Pfam" id="PF01965"/>
    </source>
</evidence>
<dbReference type="EMBL" id="AP025637">
    <property type="protein sequence ID" value="BDG74419.1"/>
    <property type="molecule type" value="Genomic_DNA"/>
</dbReference>
<evidence type="ECO:0000256" key="1">
    <source>
        <dbReference type="ARBA" id="ARBA00023016"/>
    </source>
</evidence>
<dbReference type="CDD" id="cd03141">
    <property type="entry name" value="GATase1_Hsp31_like"/>
    <property type="match status" value="1"/>
</dbReference>